<dbReference type="AlphaFoldDB" id="A0A7C5ESA3"/>
<dbReference type="InterPro" id="IPR008807">
    <property type="entry name" value="ROS_MUCR"/>
</dbReference>
<dbReference type="GO" id="GO:0006355">
    <property type="term" value="P:regulation of DNA-templated transcription"/>
    <property type="evidence" value="ECO:0007669"/>
    <property type="project" value="InterPro"/>
</dbReference>
<comment type="caution">
    <text evidence="2">The sequence shown here is derived from an EMBL/GenBank/DDBJ whole genome shotgun (WGS) entry which is preliminary data.</text>
</comment>
<dbReference type="InterPro" id="IPR041920">
    <property type="entry name" value="ROS/MUCR_sf"/>
</dbReference>
<dbReference type="EMBL" id="DTKJ01000071">
    <property type="protein sequence ID" value="HGZ12603.1"/>
    <property type="molecule type" value="Genomic_DNA"/>
</dbReference>
<dbReference type="Gene3D" id="1.10.10.1550">
    <property type="entry name" value="ROS/MUCR transcriptional regulator protein"/>
    <property type="match status" value="1"/>
</dbReference>
<organism evidence="2">
    <name type="scientific">Desulfobacca acetoxidans</name>
    <dbReference type="NCBI Taxonomy" id="60893"/>
    <lineage>
        <taxon>Bacteria</taxon>
        <taxon>Pseudomonadati</taxon>
        <taxon>Thermodesulfobacteriota</taxon>
        <taxon>Desulfobaccia</taxon>
        <taxon>Desulfobaccales</taxon>
        <taxon>Desulfobaccaceae</taxon>
        <taxon>Desulfobacca</taxon>
    </lineage>
</organism>
<evidence type="ECO:0008006" key="3">
    <source>
        <dbReference type="Google" id="ProtNLM"/>
    </source>
</evidence>
<dbReference type="Pfam" id="PF05443">
    <property type="entry name" value="ROS_MUCR"/>
    <property type="match status" value="1"/>
</dbReference>
<name>A0A7C5ESA3_9BACT</name>
<evidence type="ECO:0000256" key="1">
    <source>
        <dbReference type="ARBA" id="ARBA00007031"/>
    </source>
</evidence>
<evidence type="ECO:0000313" key="2">
    <source>
        <dbReference type="EMBL" id="HGZ12603.1"/>
    </source>
</evidence>
<accession>A0A7C5ESA3</accession>
<dbReference type="GO" id="GO:0008270">
    <property type="term" value="F:zinc ion binding"/>
    <property type="evidence" value="ECO:0007669"/>
    <property type="project" value="InterPro"/>
</dbReference>
<comment type="similarity">
    <text evidence="1">Belongs to the ros/MucR family.</text>
</comment>
<dbReference type="GO" id="GO:0003677">
    <property type="term" value="F:DNA binding"/>
    <property type="evidence" value="ECO:0007669"/>
    <property type="project" value="InterPro"/>
</dbReference>
<reference evidence="2" key="1">
    <citation type="journal article" date="2020" name="mSystems">
        <title>Genome- and Community-Level Interaction Insights into Carbon Utilization and Element Cycling Functions of Hydrothermarchaeota in Hydrothermal Sediment.</title>
        <authorList>
            <person name="Zhou Z."/>
            <person name="Liu Y."/>
            <person name="Xu W."/>
            <person name="Pan J."/>
            <person name="Luo Z.H."/>
            <person name="Li M."/>
        </authorList>
    </citation>
    <scope>NUCLEOTIDE SEQUENCE [LARGE SCALE GENOMIC DNA]</scope>
    <source>
        <strain evidence="2">SpSt-853</strain>
    </source>
</reference>
<sequence length="178" mass="19680">MKKYGYFLRSPQKPLQSKIVNDIFSKRTFVVKGAGMSQQFLRWAVEIVSANVTGKGFSSTQLAQMLREVAETLESLAVAPQAPPVEAAPPKAPEGPPSWKAAIGRNAITCLICGYQGKMLTPHLKSKHQMTPREYRREFQIPAKVPLVSKAYRATRSRIARETGVAEKLKGARQAKKA</sequence>
<protein>
    <recommendedName>
        <fullName evidence="3">MucR family transcriptional regulator</fullName>
    </recommendedName>
</protein>
<gene>
    <name evidence="2" type="ORF">ENW48_10390</name>
</gene>
<proteinExistence type="inferred from homology"/>